<dbReference type="Gene3D" id="1.10.10.10">
    <property type="entry name" value="Winged helix-like DNA-binding domain superfamily/Winged helix DNA-binding domain"/>
    <property type="match status" value="1"/>
</dbReference>
<accession>A0A3B5QP70</accession>
<evidence type="ECO:0000313" key="7">
    <source>
        <dbReference type="Ensembl" id="ENSXMAP00000032020.1"/>
    </source>
</evidence>
<dbReference type="CDD" id="cd06445">
    <property type="entry name" value="ATase"/>
    <property type="match status" value="1"/>
</dbReference>
<evidence type="ECO:0000259" key="5">
    <source>
        <dbReference type="Pfam" id="PF01035"/>
    </source>
</evidence>
<dbReference type="STRING" id="8083.ENSXMAP00000032020"/>
<dbReference type="SUPFAM" id="SSF53155">
    <property type="entry name" value="Methylated DNA-protein cysteine methyltransferase domain"/>
    <property type="match status" value="1"/>
</dbReference>
<dbReference type="Pfam" id="PF01035">
    <property type="entry name" value="DNA_binding_1"/>
    <property type="match status" value="1"/>
</dbReference>
<dbReference type="GO" id="GO:0003908">
    <property type="term" value="F:methylated-DNA-[protein]-cysteine S-methyltransferase activity"/>
    <property type="evidence" value="ECO:0007669"/>
    <property type="project" value="InterPro"/>
</dbReference>
<comment type="similarity">
    <text evidence="1">Belongs to the MGMT family.</text>
</comment>
<keyword evidence="8" id="KW-1185">Reference proteome</keyword>
<reference evidence="7" key="3">
    <citation type="submission" date="2025-08" db="UniProtKB">
        <authorList>
            <consortium name="Ensembl"/>
        </authorList>
    </citation>
    <scope>IDENTIFICATION</scope>
    <source>
        <strain evidence="7">JP 163 A</strain>
    </source>
</reference>
<dbReference type="InParanoid" id="A0A3B5QP70"/>
<dbReference type="FunFam" id="3.30.160.70:FF:000001">
    <property type="entry name" value="Methylated-DNA--protein-cysteine methyltransferase"/>
    <property type="match status" value="1"/>
</dbReference>
<name>A0A3B5QP70_XIPMA</name>
<dbReference type="AlphaFoldDB" id="A0A3B5QP70"/>
<evidence type="ECO:0000256" key="3">
    <source>
        <dbReference type="ARBA" id="ARBA00022763"/>
    </source>
</evidence>
<keyword evidence="3" id="KW-0227">DNA damage</keyword>
<dbReference type="InterPro" id="IPR036631">
    <property type="entry name" value="MGMT_N_sf"/>
</dbReference>
<dbReference type="GO" id="GO:0005654">
    <property type="term" value="C:nucleoplasm"/>
    <property type="evidence" value="ECO:0007669"/>
    <property type="project" value="TreeGrafter"/>
</dbReference>
<dbReference type="InterPro" id="IPR036217">
    <property type="entry name" value="MethylDNA_cys_MeTrfase_DNAb"/>
</dbReference>
<reference evidence="7" key="4">
    <citation type="submission" date="2025-09" db="UniProtKB">
        <authorList>
            <consortium name="Ensembl"/>
        </authorList>
    </citation>
    <scope>IDENTIFICATION</scope>
    <source>
        <strain evidence="7">JP 163 A</strain>
    </source>
</reference>
<dbReference type="Proteomes" id="UP000002852">
    <property type="component" value="Unassembled WGS sequence"/>
</dbReference>
<evidence type="ECO:0000256" key="1">
    <source>
        <dbReference type="ARBA" id="ARBA00008711"/>
    </source>
</evidence>
<reference evidence="8" key="1">
    <citation type="submission" date="2012-01" db="EMBL/GenBank/DDBJ databases">
        <authorList>
            <person name="Walter R."/>
            <person name="Schartl M."/>
            <person name="Warren W."/>
        </authorList>
    </citation>
    <scope>NUCLEOTIDE SEQUENCE [LARGE SCALE GENOMIC DNA]</scope>
    <source>
        <strain evidence="8">JP 163 A</strain>
    </source>
</reference>
<dbReference type="GeneTree" id="ENSGT00390000015799"/>
<evidence type="ECO:0000259" key="6">
    <source>
        <dbReference type="Pfam" id="PF02870"/>
    </source>
</evidence>
<dbReference type="InterPro" id="IPR008332">
    <property type="entry name" value="MethylG_MeTrfase_N"/>
</dbReference>
<protein>
    <recommendedName>
        <fullName evidence="2">Methylated-DNA--protein-cysteine methyltransferase</fullName>
    </recommendedName>
</protein>
<evidence type="ECO:0000256" key="2">
    <source>
        <dbReference type="ARBA" id="ARBA00015377"/>
    </source>
</evidence>
<dbReference type="SUPFAM" id="SSF46767">
    <property type="entry name" value="Methylated DNA-protein cysteine methyltransferase, C-terminal domain"/>
    <property type="match status" value="1"/>
</dbReference>
<dbReference type="GO" id="GO:0006281">
    <property type="term" value="P:DNA repair"/>
    <property type="evidence" value="ECO:0007669"/>
    <property type="project" value="InterPro"/>
</dbReference>
<dbReference type="Pfam" id="PF02870">
    <property type="entry name" value="Methyltransf_1N"/>
    <property type="match status" value="1"/>
</dbReference>
<evidence type="ECO:0000256" key="4">
    <source>
        <dbReference type="SAM" id="MobiDB-lite"/>
    </source>
</evidence>
<organism evidence="7 8">
    <name type="scientific">Xiphophorus maculatus</name>
    <name type="common">Southern platyfish</name>
    <name type="synonym">Platypoecilus maculatus</name>
    <dbReference type="NCBI Taxonomy" id="8083"/>
    <lineage>
        <taxon>Eukaryota</taxon>
        <taxon>Metazoa</taxon>
        <taxon>Chordata</taxon>
        <taxon>Craniata</taxon>
        <taxon>Vertebrata</taxon>
        <taxon>Euteleostomi</taxon>
        <taxon>Actinopterygii</taxon>
        <taxon>Neopterygii</taxon>
        <taxon>Teleostei</taxon>
        <taxon>Neoteleostei</taxon>
        <taxon>Acanthomorphata</taxon>
        <taxon>Ovalentaria</taxon>
        <taxon>Atherinomorphae</taxon>
        <taxon>Cyprinodontiformes</taxon>
        <taxon>Poeciliidae</taxon>
        <taxon>Poeciliinae</taxon>
        <taxon>Xiphophorus</taxon>
    </lineage>
</organism>
<evidence type="ECO:0000313" key="8">
    <source>
        <dbReference type="Proteomes" id="UP000002852"/>
    </source>
</evidence>
<sequence>MKKASVGSEMKKQRESQCTQKTISLLSPLGTIQVSGCENGVHTIQILMDVAPAERSSAAPLSCVVTDSPAETSPEMQRCVEWLQAYFTEPQTAGSLPLPAFHHPALQGDAFTSRVLQVLLRDVKFGETVSYKRLAEMAGNPRAVRAVGGAMRRNPRQDEMEKIGFSEVGRGLLFIMCPCQADTAAGREQETISVKAPDTGDMPLDDGEAGGGGETLRMQKHA</sequence>
<dbReference type="Gene3D" id="3.30.160.70">
    <property type="entry name" value="Methylated DNA-protein cysteine methyltransferase domain"/>
    <property type="match status" value="1"/>
</dbReference>
<dbReference type="InterPro" id="IPR036388">
    <property type="entry name" value="WH-like_DNA-bd_sf"/>
</dbReference>
<proteinExistence type="inferred from homology"/>
<reference evidence="8" key="2">
    <citation type="journal article" date="2013" name="Nat. Genet.">
        <title>The genome of the platyfish, Xiphophorus maculatus, provides insights into evolutionary adaptation and several complex traits.</title>
        <authorList>
            <person name="Schartl M."/>
            <person name="Walter R.B."/>
            <person name="Shen Y."/>
            <person name="Garcia T."/>
            <person name="Catchen J."/>
            <person name="Amores A."/>
            <person name="Braasch I."/>
            <person name="Chalopin D."/>
            <person name="Volff J.N."/>
            <person name="Lesch K.P."/>
            <person name="Bisazza A."/>
            <person name="Minx P."/>
            <person name="Hillier L."/>
            <person name="Wilson R.K."/>
            <person name="Fuerstenberg S."/>
            <person name="Boore J."/>
            <person name="Searle S."/>
            <person name="Postlethwait J.H."/>
            <person name="Warren W.C."/>
        </authorList>
    </citation>
    <scope>NUCLEOTIDE SEQUENCE [LARGE SCALE GENOMIC DNA]</scope>
    <source>
        <strain evidence="8">JP 163 A</strain>
    </source>
</reference>
<feature type="domain" description="Methylated-DNA-[protein]-cysteine S-methyltransferase DNA binding" evidence="5">
    <location>
        <begin position="111"/>
        <end position="156"/>
    </location>
</feature>
<feature type="domain" description="Methylguanine DNA methyltransferase ribonuclease-like" evidence="6">
    <location>
        <begin position="27"/>
        <end position="99"/>
    </location>
</feature>
<dbReference type="FunCoup" id="A0A3B5QP70">
    <property type="interactions" value="2"/>
</dbReference>
<dbReference type="PANTHER" id="PTHR46460">
    <property type="entry name" value="METHYLATED-DNA--PROTEIN-CYSTEINE METHYLTRANSFERASE"/>
    <property type="match status" value="1"/>
</dbReference>
<dbReference type="Ensembl" id="ENSXMAT00000025866.1">
    <property type="protein sequence ID" value="ENSXMAP00000032020.1"/>
    <property type="gene ID" value="ENSXMAG00000012712.2"/>
</dbReference>
<dbReference type="PANTHER" id="PTHR46460:SF1">
    <property type="entry name" value="METHYLATED-DNA--PROTEIN-CYSTEINE METHYLTRANSFERASE"/>
    <property type="match status" value="1"/>
</dbReference>
<feature type="region of interest" description="Disordered" evidence="4">
    <location>
        <begin position="195"/>
        <end position="222"/>
    </location>
</feature>
<dbReference type="InterPro" id="IPR014048">
    <property type="entry name" value="MethylDNA_cys_MeTrfase_DNA-bd"/>
</dbReference>